<evidence type="ECO:0000256" key="4">
    <source>
        <dbReference type="SAM" id="Phobius"/>
    </source>
</evidence>
<evidence type="ECO:0000313" key="7">
    <source>
        <dbReference type="EMBL" id="MBM6617085.1"/>
    </source>
</evidence>
<dbReference type="EMBL" id="JAFELM010000018">
    <property type="protein sequence ID" value="MBM6617085.1"/>
    <property type="molecule type" value="Genomic_DNA"/>
</dbReference>
<protein>
    <submittedName>
        <fullName evidence="7">Efflux RND transporter periplasmic adaptor subunit</fullName>
    </submittedName>
</protein>
<dbReference type="InterPro" id="IPR058639">
    <property type="entry name" value="BSH_YknX-like"/>
</dbReference>
<dbReference type="Gene3D" id="2.40.420.20">
    <property type="match status" value="1"/>
</dbReference>
<feature type="transmembrane region" description="Helical" evidence="4">
    <location>
        <begin position="6"/>
        <end position="23"/>
    </location>
</feature>
<dbReference type="InterPro" id="IPR050465">
    <property type="entry name" value="UPF0194_transport"/>
</dbReference>
<comment type="caution">
    <text evidence="7">The sequence shown here is derived from an EMBL/GenBank/DDBJ whole genome shotgun (WGS) entry which is preliminary data.</text>
</comment>
<accession>A0ABS2DGD7</accession>
<evidence type="ECO:0000259" key="6">
    <source>
        <dbReference type="Pfam" id="PF25990"/>
    </source>
</evidence>
<dbReference type="Pfam" id="PF25990">
    <property type="entry name" value="Beta-barrel_YknX"/>
    <property type="match status" value="1"/>
</dbReference>
<feature type="domain" description="YknX-like beta-barrel" evidence="6">
    <location>
        <begin position="218"/>
        <end position="294"/>
    </location>
</feature>
<keyword evidence="4" id="KW-0812">Transmembrane</keyword>
<name>A0ABS2DGD7_9BACI</name>
<keyword evidence="4" id="KW-1133">Transmembrane helix</keyword>
<dbReference type="Proteomes" id="UP001518925">
    <property type="component" value="Unassembled WGS sequence"/>
</dbReference>
<dbReference type="PANTHER" id="PTHR32347:SF14">
    <property type="entry name" value="EFFLUX SYSTEM COMPONENT YKNX-RELATED"/>
    <property type="match status" value="1"/>
</dbReference>
<evidence type="ECO:0000256" key="1">
    <source>
        <dbReference type="ARBA" id="ARBA00004196"/>
    </source>
</evidence>
<dbReference type="Pfam" id="PF25984">
    <property type="entry name" value="BSH_YknX"/>
    <property type="match status" value="1"/>
</dbReference>
<dbReference type="Gene3D" id="2.40.30.170">
    <property type="match status" value="1"/>
</dbReference>
<comment type="subcellular location">
    <subcellularLocation>
        <location evidence="1">Cell envelope</location>
    </subcellularLocation>
</comment>
<sequence length="403" mass="45127">MKKWIWSSIMLFILCVMLGNIFLMNKYEDKIYRVVSVGEFGKPKKGDIRNVLTKDGVVTSNNEETVAYNREFGLLDEILVEEGEQVTIGSSLFQYAMTDIERLEEQIKRKIEIAEAERSKIAKDIVALGSYRGTTSANQTPEAKEAAEANQRIISSQVRELELRDELLELDIEDYENQLDKLETEEASMVVQSTINGIVKSIDPSNPSEMIKILEFPYVVQGVLSEKEIRDITVGQKVYVTKDGLQHIGTISDVSQFPVDTPNLKQKESYFPFSVTVTEEPELLPFGHHLGIDIVQEESEDTTYINTSTVFRTGKEKGKVYIESNGKIKKLEVQLGIHSGSKVEIVEGLNGKELLVLKPSINMKTGTPIVLPLEGTKLHSKQLDEIGKRQIAATIGKAMLGIN</sequence>
<keyword evidence="8" id="KW-1185">Reference proteome</keyword>
<feature type="coiled-coil region" evidence="3">
    <location>
        <begin position="97"/>
        <end position="192"/>
    </location>
</feature>
<evidence type="ECO:0000256" key="3">
    <source>
        <dbReference type="SAM" id="Coils"/>
    </source>
</evidence>
<evidence type="ECO:0000313" key="8">
    <source>
        <dbReference type="Proteomes" id="UP001518925"/>
    </source>
</evidence>
<feature type="domain" description="YknX-like barrel-sandwich hybrid" evidence="5">
    <location>
        <begin position="64"/>
        <end position="207"/>
    </location>
</feature>
<evidence type="ECO:0000259" key="5">
    <source>
        <dbReference type="Pfam" id="PF25984"/>
    </source>
</evidence>
<keyword evidence="4" id="KW-0472">Membrane</keyword>
<dbReference type="InterPro" id="IPR058636">
    <property type="entry name" value="Beta-barrel_YknX"/>
</dbReference>
<organism evidence="7 8">
    <name type="scientific">Bacillus suaedaesalsae</name>
    <dbReference type="NCBI Taxonomy" id="2810349"/>
    <lineage>
        <taxon>Bacteria</taxon>
        <taxon>Bacillati</taxon>
        <taxon>Bacillota</taxon>
        <taxon>Bacilli</taxon>
        <taxon>Bacillales</taxon>
        <taxon>Bacillaceae</taxon>
        <taxon>Bacillus</taxon>
    </lineage>
</organism>
<proteinExistence type="predicted"/>
<evidence type="ECO:0000256" key="2">
    <source>
        <dbReference type="ARBA" id="ARBA00023054"/>
    </source>
</evidence>
<dbReference type="RefSeq" id="WP_204202463.1">
    <property type="nucleotide sequence ID" value="NZ_JAFELM010000018.1"/>
</dbReference>
<dbReference type="PANTHER" id="PTHR32347">
    <property type="entry name" value="EFFLUX SYSTEM COMPONENT YKNX-RELATED"/>
    <property type="match status" value="1"/>
</dbReference>
<gene>
    <name evidence="7" type="ORF">JR050_05285</name>
</gene>
<keyword evidence="2 3" id="KW-0175">Coiled coil</keyword>
<reference evidence="7 8" key="1">
    <citation type="submission" date="2021-02" db="EMBL/GenBank/DDBJ databases">
        <title>Bacillus sp. RD4P76, an endophyte from a halophyte.</title>
        <authorList>
            <person name="Sun J.-Q."/>
        </authorList>
    </citation>
    <scope>NUCLEOTIDE SEQUENCE [LARGE SCALE GENOMIC DNA]</scope>
    <source>
        <strain evidence="7 8">RD4P76</strain>
    </source>
</reference>